<feature type="non-terminal residue" evidence="9">
    <location>
        <position position="1"/>
    </location>
</feature>
<gene>
    <name evidence="9" type="primary">CHORDC1</name>
    <name evidence="9" type="ORF">L345_08208</name>
</gene>
<dbReference type="InterPro" id="IPR007051">
    <property type="entry name" value="CHORD_dom"/>
</dbReference>
<dbReference type="OrthoDB" id="10261079at2759"/>
<keyword evidence="2" id="KW-0677">Repeat</keyword>
<sequence length="254" mass="28890">MYDKFQQGCTKGFHNSEKPPEPVKPEVKTTSERKELADLKPKFQEHIIQAPKPVEAIQRPRNVLKESSYFTEDDSDEIKIGTPCKNAGCSKTFEGPGSTEDACIYHAGVPIFHEGMKYWSCCKRKTSDFNTFLAQEGCTTGTHLWIKKDAGKKVVPCRHDWHQTGREVIISIYAKNSIPELSRLNIHIVFEGDKVFNQNLNLWGVIDVKRSYVNMTATKIELTMRKAEPMLWAGLELPASKLQHKEPQNIVEQA</sequence>
<dbReference type="InterPro" id="IPR008978">
    <property type="entry name" value="HSP20-like_chaperone"/>
</dbReference>
<evidence type="ECO:0000256" key="1">
    <source>
        <dbReference type="ARBA" id="ARBA00022723"/>
    </source>
</evidence>
<keyword evidence="3" id="KW-0862">Zinc</keyword>
<evidence type="ECO:0000256" key="3">
    <source>
        <dbReference type="ARBA" id="ARBA00022833"/>
    </source>
</evidence>
<feature type="region of interest" description="Disordered" evidence="6">
    <location>
        <begin position="1"/>
        <end position="31"/>
    </location>
</feature>
<feature type="compositionally biased region" description="Basic and acidic residues" evidence="6">
    <location>
        <begin position="14"/>
        <end position="31"/>
    </location>
</feature>
<evidence type="ECO:0000313" key="10">
    <source>
        <dbReference type="Proteomes" id="UP000018936"/>
    </source>
</evidence>
<keyword evidence="1" id="KW-0479">Metal-binding</keyword>
<protein>
    <recommendedName>
        <fullName evidence="4">Cysteine and histidine-rich domain-containing protein 1</fullName>
    </recommendedName>
    <alternativeName>
        <fullName evidence="5">CHORD domain-containing protein 1</fullName>
    </alternativeName>
</protein>
<dbReference type="Gene3D" id="4.10.1130.20">
    <property type="match status" value="1"/>
</dbReference>
<dbReference type="CDD" id="cd06488">
    <property type="entry name" value="p23_melusin_like"/>
    <property type="match status" value="1"/>
</dbReference>
<dbReference type="InterPro" id="IPR007052">
    <property type="entry name" value="CS_dom"/>
</dbReference>
<evidence type="ECO:0000256" key="4">
    <source>
        <dbReference type="ARBA" id="ARBA00034547"/>
    </source>
</evidence>
<organism evidence="9 10">
    <name type="scientific">Ophiophagus hannah</name>
    <name type="common">King cobra</name>
    <name type="synonym">Naja hannah</name>
    <dbReference type="NCBI Taxonomy" id="8665"/>
    <lineage>
        <taxon>Eukaryota</taxon>
        <taxon>Metazoa</taxon>
        <taxon>Chordata</taxon>
        <taxon>Craniata</taxon>
        <taxon>Vertebrata</taxon>
        <taxon>Euteleostomi</taxon>
        <taxon>Lepidosauria</taxon>
        <taxon>Squamata</taxon>
        <taxon>Bifurcata</taxon>
        <taxon>Unidentata</taxon>
        <taxon>Episquamata</taxon>
        <taxon>Toxicofera</taxon>
        <taxon>Serpentes</taxon>
        <taxon>Colubroidea</taxon>
        <taxon>Elapidae</taxon>
        <taxon>Elapinae</taxon>
        <taxon>Ophiophagus</taxon>
    </lineage>
</organism>
<evidence type="ECO:0000256" key="6">
    <source>
        <dbReference type="SAM" id="MobiDB-lite"/>
    </source>
</evidence>
<proteinExistence type="predicted"/>
<feature type="domain" description="CS" evidence="7">
    <location>
        <begin position="154"/>
        <end position="236"/>
    </location>
</feature>
<dbReference type="AlphaFoldDB" id="V8NVP5"/>
<evidence type="ECO:0000259" key="8">
    <source>
        <dbReference type="PROSITE" id="PS51401"/>
    </source>
</evidence>
<dbReference type="SUPFAM" id="SSF49764">
    <property type="entry name" value="HSP20-like chaperones"/>
    <property type="match status" value="1"/>
</dbReference>
<dbReference type="EMBL" id="AZIM01001687">
    <property type="protein sequence ID" value="ETE66016.1"/>
    <property type="molecule type" value="Genomic_DNA"/>
</dbReference>
<dbReference type="PROSITE" id="PS51401">
    <property type="entry name" value="CHORD"/>
    <property type="match status" value="1"/>
</dbReference>
<dbReference type="Pfam" id="PF04968">
    <property type="entry name" value="CHORD"/>
    <property type="match status" value="1"/>
</dbReference>
<dbReference type="PANTHER" id="PTHR46983:SF4">
    <property type="entry name" value="CYSTEINE AND HISTIDINE-RICH DOMAIN-CONTAINING PROTEIN 1"/>
    <property type="match status" value="1"/>
</dbReference>
<comment type="caution">
    <text evidence="9">The sequence shown here is derived from an EMBL/GenBank/DDBJ whole genome shotgun (WGS) entry which is preliminary data.</text>
</comment>
<evidence type="ECO:0000256" key="5">
    <source>
        <dbReference type="ARBA" id="ARBA00034558"/>
    </source>
</evidence>
<dbReference type="Gene3D" id="2.60.40.790">
    <property type="match status" value="1"/>
</dbReference>
<keyword evidence="10" id="KW-1185">Reference proteome</keyword>
<dbReference type="Proteomes" id="UP000018936">
    <property type="component" value="Unassembled WGS sequence"/>
</dbReference>
<dbReference type="Pfam" id="PF04969">
    <property type="entry name" value="CS"/>
    <property type="match status" value="1"/>
</dbReference>
<dbReference type="FunFam" id="4.10.1130.20:FF:000002">
    <property type="entry name" value="cysteine and histidine-rich domain-containing protein 1"/>
    <property type="match status" value="1"/>
</dbReference>
<accession>V8NVP5</accession>
<dbReference type="PANTHER" id="PTHR46983">
    <property type="entry name" value="CYSTEINE AND HISTIDINE-RICH DOMAIN-CONTAINING PROTEIN 1"/>
    <property type="match status" value="1"/>
</dbReference>
<dbReference type="InterPro" id="IPR039790">
    <property type="entry name" value="CHRD1"/>
</dbReference>
<evidence type="ECO:0000313" key="9">
    <source>
        <dbReference type="EMBL" id="ETE66016.1"/>
    </source>
</evidence>
<evidence type="ECO:0000259" key="7">
    <source>
        <dbReference type="PROSITE" id="PS51203"/>
    </source>
</evidence>
<feature type="domain" description="CHORD" evidence="8">
    <location>
        <begin position="84"/>
        <end position="143"/>
    </location>
</feature>
<dbReference type="PROSITE" id="PS51203">
    <property type="entry name" value="CS"/>
    <property type="match status" value="1"/>
</dbReference>
<evidence type="ECO:0000256" key="2">
    <source>
        <dbReference type="ARBA" id="ARBA00022737"/>
    </source>
</evidence>
<dbReference type="GO" id="GO:0046872">
    <property type="term" value="F:metal ion binding"/>
    <property type="evidence" value="ECO:0007669"/>
    <property type="project" value="UniProtKB-KW"/>
</dbReference>
<name>V8NVP5_OPHHA</name>
<reference evidence="9 10" key="1">
    <citation type="journal article" date="2013" name="Proc. Natl. Acad. Sci. U.S.A.">
        <title>The king cobra genome reveals dynamic gene evolution and adaptation in the snake venom system.</title>
        <authorList>
            <person name="Vonk F.J."/>
            <person name="Casewell N.R."/>
            <person name="Henkel C.V."/>
            <person name="Heimberg A.M."/>
            <person name="Jansen H.J."/>
            <person name="McCleary R.J."/>
            <person name="Kerkkamp H.M."/>
            <person name="Vos R.A."/>
            <person name="Guerreiro I."/>
            <person name="Calvete J.J."/>
            <person name="Wuster W."/>
            <person name="Woods A.E."/>
            <person name="Logan J.M."/>
            <person name="Harrison R.A."/>
            <person name="Castoe T.A."/>
            <person name="de Koning A.P."/>
            <person name="Pollock D.D."/>
            <person name="Yandell M."/>
            <person name="Calderon D."/>
            <person name="Renjifo C."/>
            <person name="Currier R.B."/>
            <person name="Salgado D."/>
            <person name="Pla D."/>
            <person name="Sanz L."/>
            <person name="Hyder A.S."/>
            <person name="Ribeiro J.M."/>
            <person name="Arntzen J.W."/>
            <person name="van den Thillart G.E."/>
            <person name="Boetzer M."/>
            <person name="Pirovano W."/>
            <person name="Dirks R.P."/>
            <person name="Spaink H.P."/>
            <person name="Duboule D."/>
            <person name="McGlinn E."/>
            <person name="Kini R.M."/>
            <person name="Richardson M.K."/>
        </authorList>
    </citation>
    <scope>NUCLEOTIDE SEQUENCE</scope>
    <source>
        <tissue evidence="9">Blood</tissue>
    </source>
</reference>